<evidence type="ECO:0000256" key="2">
    <source>
        <dbReference type="ARBA" id="ARBA00010333"/>
    </source>
</evidence>
<dbReference type="GO" id="GO:0015276">
    <property type="term" value="F:ligand-gated monoatomic ion channel activity"/>
    <property type="evidence" value="ECO:0007669"/>
    <property type="project" value="InterPro"/>
</dbReference>
<dbReference type="SUPFAM" id="SSF53850">
    <property type="entry name" value="Periplasmic binding protein-like II"/>
    <property type="match status" value="1"/>
</dbReference>
<comment type="similarity">
    <text evidence="2 6">Belongs to the bacterial solute-binding protein 3 family.</text>
</comment>
<feature type="domain" description="Solute-binding protein family 3/N-terminal" evidence="9">
    <location>
        <begin position="58"/>
        <end position="277"/>
    </location>
</feature>
<dbReference type="GO" id="GO:0030313">
    <property type="term" value="C:cell envelope"/>
    <property type="evidence" value="ECO:0007669"/>
    <property type="project" value="UniProtKB-SubCell"/>
</dbReference>
<organism evidence="11 12">
    <name type="scientific">Gracilibacillus orientalis</name>
    <dbReference type="NCBI Taxonomy" id="334253"/>
    <lineage>
        <taxon>Bacteria</taxon>
        <taxon>Bacillati</taxon>
        <taxon>Bacillota</taxon>
        <taxon>Bacilli</taxon>
        <taxon>Bacillales</taxon>
        <taxon>Bacillaceae</taxon>
        <taxon>Gracilibacillus</taxon>
    </lineage>
</organism>
<dbReference type="STRING" id="334253.SAMN04487943_10341"/>
<evidence type="ECO:0000259" key="10">
    <source>
        <dbReference type="SMART" id="SM00079"/>
    </source>
</evidence>
<comment type="subcellular location">
    <subcellularLocation>
        <location evidence="1">Cell envelope</location>
    </subcellularLocation>
</comment>
<dbReference type="PROSITE" id="PS01039">
    <property type="entry name" value="SBP_BACTERIAL_3"/>
    <property type="match status" value="1"/>
</dbReference>
<keyword evidence="4" id="KW-0564">Palmitate</keyword>
<dbReference type="CDD" id="cd13711">
    <property type="entry name" value="PBP2_Ngo0372_TcyA"/>
    <property type="match status" value="1"/>
</dbReference>
<feature type="domain" description="Ionotropic glutamate receptor C-terminal" evidence="10">
    <location>
        <begin position="58"/>
        <end position="276"/>
    </location>
</feature>
<feature type="chain" id="PRO_5011612881" evidence="8">
    <location>
        <begin position="24"/>
        <end position="281"/>
    </location>
</feature>
<dbReference type="GO" id="GO:0016020">
    <property type="term" value="C:membrane"/>
    <property type="evidence" value="ECO:0007669"/>
    <property type="project" value="InterPro"/>
</dbReference>
<keyword evidence="3 8" id="KW-0732">Signal</keyword>
<dbReference type="EMBL" id="FOTR01000003">
    <property type="protein sequence ID" value="SFL67360.1"/>
    <property type="molecule type" value="Genomic_DNA"/>
</dbReference>
<evidence type="ECO:0000256" key="7">
    <source>
        <dbReference type="SAM" id="MobiDB-lite"/>
    </source>
</evidence>
<evidence type="ECO:0000256" key="5">
    <source>
        <dbReference type="ARBA" id="ARBA00023288"/>
    </source>
</evidence>
<dbReference type="OrthoDB" id="8613538at2"/>
<dbReference type="Proteomes" id="UP000198565">
    <property type="component" value="Unassembled WGS sequence"/>
</dbReference>
<gene>
    <name evidence="11" type="ORF">SAMN04487943_10341</name>
</gene>
<evidence type="ECO:0000256" key="8">
    <source>
        <dbReference type="SAM" id="SignalP"/>
    </source>
</evidence>
<protein>
    <submittedName>
        <fullName evidence="11">Cystine transport system substrate-binding protein</fullName>
    </submittedName>
</protein>
<proteinExistence type="inferred from homology"/>
<evidence type="ECO:0000256" key="1">
    <source>
        <dbReference type="ARBA" id="ARBA00004196"/>
    </source>
</evidence>
<feature type="compositionally biased region" description="Acidic residues" evidence="7">
    <location>
        <begin position="34"/>
        <end position="44"/>
    </location>
</feature>
<evidence type="ECO:0000256" key="6">
    <source>
        <dbReference type="RuleBase" id="RU003744"/>
    </source>
</evidence>
<evidence type="ECO:0000313" key="12">
    <source>
        <dbReference type="Proteomes" id="UP000198565"/>
    </source>
</evidence>
<dbReference type="PANTHER" id="PTHR35936">
    <property type="entry name" value="MEMBRANE-BOUND LYTIC MUREIN TRANSGLYCOSYLASE F"/>
    <property type="match status" value="1"/>
</dbReference>
<evidence type="ECO:0000256" key="4">
    <source>
        <dbReference type="ARBA" id="ARBA00023139"/>
    </source>
</evidence>
<keyword evidence="12" id="KW-1185">Reference proteome</keyword>
<evidence type="ECO:0000313" key="11">
    <source>
        <dbReference type="EMBL" id="SFL67360.1"/>
    </source>
</evidence>
<feature type="signal peptide" evidence="8">
    <location>
        <begin position="1"/>
        <end position="23"/>
    </location>
</feature>
<dbReference type="SMART" id="SM00062">
    <property type="entry name" value="PBPb"/>
    <property type="match status" value="1"/>
</dbReference>
<sequence length="281" mass="30954">MKRIQFFILIIGLLVLLAACGTADQEEQNTGSDNEQDTTNEEAETATNSYEQIQEAGVITVGTEGTYAPFTFHDEEDNLTGYDVEVMREVASRLDLEVEFKETQWDSMFAGLNAARFDVVANQVGINEKRLETYDLSEPYTYTGAVVVVPEDNDDVTSFEDIEGKQSAQSLTSNFSSIAEENGAEIIGVEGLAQAIENIKLGRVDLTVNDRLAILEYINETGDESIKIAAEQDDVSESAFAFQKGNEELVEAFNEALAEMKEDGTLAEISDEWFGEDVSSQ</sequence>
<reference evidence="12" key="1">
    <citation type="submission" date="2016-10" db="EMBL/GenBank/DDBJ databases">
        <authorList>
            <person name="Varghese N."/>
            <person name="Submissions S."/>
        </authorList>
    </citation>
    <scope>NUCLEOTIDE SEQUENCE [LARGE SCALE GENOMIC DNA]</scope>
    <source>
        <strain evidence="12">CGMCC 1.4250</strain>
    </source>
</reference>
<dbReference type="PROSITE" id="PS51257">
    <property type="entry name" value="PROKAR_LIPOPROTEIN"/>
    <property type="match status" value="1"/>
</dbReference>
<dbReference type="Pfam" id="PF00497">
    <property type="entry name" value="SBP_bac_3"/>
    <property type="match status" value="1"/>
</dbReference>
<name>A0A1I4JLC3_9BACI</name>
<dbReference type="PANTHER" id="PTHR35936:SF34">
    <property type="entry name" value="ABC TRANSPORTER EXTRACELLULAR-BINDING PROTEIN YCKB-RELATED"/>
    <property type="match status" value="1"/>
</dbReference>
<dbReference type="RefSeq" id="WP_091482509.1">
    <property type="nucleotide sequence ID" value="NZ_FOTR01000003.1"/>
</dbReference>
<dbReference type="AlphaFoldDB" id="A0A1I4JLC3"/>
<feature type="region of interest" description="Disordered" evidence="7">
    <location>
        <begin position="26"/>
        <end position="49"/>
    </location>
</feature>
<evidence type="ECO:0000256" key="3">
    <source>
        <dbReference type="ARBA" id="ARBA00022729"/>
    </source>
</evidence>
<dbReference type="InterPro" id="IPR018313">
    <property type="entry name" value="SBP_3_CS"/>
</dbReference>
<accession>A0A1I4JLC3</accession>
<dbReference type="InterPro" id="IPR001638">
    <property type="entry name" value="Solute-binding_3/MltF_N"/>
</dbReference>
<evidence type="ECO:0000259" key="9">
    <source>
        <dbReference type="SMART" id="SM00062"/>
    </source>
</evidence>
<dbReference type="Gene3D" id="3.40.190.10">
    <property type="entry name" value="Periplasmic binding protein-like II"/>
    <property type="match status" value="2"/>
</dbReference>
<dbReference type="SMART" id="SM00079">
    <property type="entry name" value="PBPe"/>
    <property type="match status" value="1"/>
</dbReference>
<dbReference type="InterPro" id="IPR001320">
    <property type="entry name" value="Iontro_rcpt_C"/>
</dbReference>
<keyword evidence="5" id="KW-0449">Lipoprotein</keyword>